<organism evidence="2 3">
    <name type="scientific">Anaerocolumna sedimenticola</name>
    <dbReference type="NCBI Taxonomy" id="2696063"/>
    <lineage>
        <taxon>Bacteria</taxon>
        <taxon>Bacillati</taxon>
        <taxon>Bacillota</taxon>
        <taxon>Clostridia</taxon>
        <taxon>Lachnospirales</taxon>
        <taxon>Lachnospiraceae</taxon>
        <taxon>Anaerocolumna</taxon>
    </lineage>
</organism>
<dbReference type="RefSeq" id="WP_161837042.1">
    <property type="nucleotide sequence ID" value="NZ_CP048000.1"/>
</dbReference>
<accession>A0A6P1TJX2</accession>
<dbReference type="AlphaFoldDB" id="A0A6P1TJX2"/>
<dbReference type="Pfam" id="PF18975">
    <property type="entry name" value="DUF5711"/>
    <property type="match status" value="1"/>
</dbReference>
<sequence length="394" mass="44553">MAIELEKRDLRSYELRKRKHKQIVTIITIVSVIAGIGFIIFAANLILHKNYTSYQVIHKTKRSDSSSAKYDSYGTGVLRYSRDGAMAMDGAGNLLWNGTFEMKDPIADVCDKYVVISDRGYKSLEVFNGEGGMTTINVPDPIIKSEIANQGVVAVLMDGDDVNYIKIYSEDGEELVSTRTINEKDGFPIDLSLSNDGRKLVTSYLSISSGKVQNKVTFYNFGGVGQNYVDNVVGGFDYGQTIIPNIEFINNNTVCTFGDDRFSLYSMNQTPKVVYEETFKSEIKSIFHSDKYVGFVLDNGDKEDKYLILLYDLKGNVILDKAINYNYDNIYVSGDEVILYSNLEWTILHNDGEEKFHYTFDSDISYILPVNNIDSYIIIDNQYIEEVKLSEAKK</sequence>
<name>A0A6P1TJX2_9FIRM</name>
<feature type="transmembrane region" description="Helical" evidence="1">
    <location>
        <begin position="23"/>
        <end position="47"/>
    </location>
</feature>
<protein>
    <recommendedName>
        <fullName evidence="4">6-bladed beta-propeller</fullName>
    </recommendedName>
</protein>
<reference evidence="2 3" key="1">
    <citation type="submission" date="2020-01" db="EMBL/GenBank/DDBJ databases">
        <title>Genome analysis of Anaerocolumna sp. CBA3638.</title>
        <authorList>
            <person name="Kim J."/>
            <person name="Roh S.W."/>
        </authorList>
    </citation>
    <scope>NUCLEOTIDE SEQUENCE [LARGE SCALE GENOMIC DNA]</scope>
    <source>
        <strain evidence="2 3">CBA3638</strain>
    </source>
</reference>
<evidence type="ECO:0008006" key="4">
    <source>
        <dbReference type="Google" id="ProtNLM"/>
    </source>
</evidence>
<gene>
    <name evidence="2" type="ORF">Ana3638_04975</name>
</gene>
<evidence type="ECO:0000313" key="3">
    <source>
        <dbReference type="Proteomes" id="UP000464314"/>
    </source>
</evidence>
<keyword evidence="3" id="KW-1185">Reference proteome</keyword>
<dbReference type="EMBL" id="CP048000">
    <property type="protein sequence ID" value="QHQ60206.1"/>
    <property type="molecule type" value="Genomic_DNA"/>
</dbReference>
<evidence type="ECO:0000256" key="1">
    <source>
        <dbReference type="SAM" id="Phobius"/>
    </source>
</evidence>
<keyword evidence="1" id="KW-0472">Membrane</keyword>
<keyword evidence="1" id="KW-0812">Transmembrane</keyword>
<dbReference type="InterPro" id="IPR043765">
    <property type="entry name" value="DUF5711"/>
</dbReference>
<keyword evidence="1" id="KW-1133">Transmembrane helix</keyword>
<proteinExistence type="predicted"/>
<dbReference type="Proteomes" id="UP000464314">
    <property type="component" value="Chromosome"/>
</dbReference>
<dbReference type="KEGG" id="anr:Ana3638_04975"/>
<dbReference type="SUPFAM" id="SSF101908">
    <property type="entry name" value="Putative isomerase YbhE"/>
    <property type="match status" value="1"/>
</dbReference>
<evidence type="ECO:0000313" key="2">
    <source>
        <dbReference type="EMBL" id="QHQ60206.1"/>
    </source>
</evidence>